<sequence>MTIEMPKGLPFSVDTWTPSSKKKRHHFLTHAHKDHSTGITLYSSYPIYCTHLTKTLVLQQFPQLDDSLFVCIEIGQSVVIDDPDGAFSVTAFDANHCPGAVMFLFEGNYGNILHTGDCRLTLECLQNLPEKYIGKKGREPRCRLDYVFLDCTFGKFSLQIPNKHSAIQQVINCIWKHPDAPVVYLACDLLGQEDILVEVSRTFGSKIYVNKVTSAEYFQALMLIAPNILCEDESSRFQLFEGFPKLYERAKAKLIEAQTKSQPEPVIIRPSAQWYACEEETLEPKKQRKQRFKEAERDSFGVWHVCYSMHSSREELEWALQLMHPKRVVSTAPSCRAMELPYVKNNCFGAPVMPNDPLWKILDINTEEGSTSPKASTFSQVPVEGDISFSAVKGQLPDFAESKQLGLKSLPTKPTKQIDLCLNLSPPSTTSSITLFGRARLGLRESDVLFQEEKTVSTKIDPSPIVITEKKQESSLQEAGEFDVLFQEKKTVSTEIDPSPIVITEREQESSLQESGVFELQLEKLEESEVKKEKRFPHSRSGPSNDLSESLRKLYRSMRVPVPQPLPSLVELMDGKKRAKRRIHF</sequence>
<dbReference type="eggNOG" id="KOG1361">
    <property type="taxonomic scope" value="Eukaryota"/>
</dbReference>
<reference evidence="9" key="1">
    <citation type="submission" date="2025-08" db="UniProtKB">
        <authorList>
            <consortium name="RefSeq"/>
        </authorList>
    </citation>
    <scope>IDENTIFICATION</scope>
</reference>
<organism evidence="8 9">
    <name type="scientific">Nelumbo nucifera</name>
    <name type="common">Sacred lotus</name>
    <dbReference type="NCBI Taxonomy" id="4432"/>
    <lineage>
        <taxon>Eukaryota</taxon>
        <taxon>Viridiplantae</taxon>
        <taxon>Streptophyta</taxon>
        <taxon>Embryophyta</taxon>
        <taxon>Tracheophyta</taxon>
        <taxon>Spermatophyta</taxon>
        <taxon>Magnoliopsida</taxon>
        <taxon>Proteales</taxon>
        <taxon>Nelumbonaceae</taxon>
        <taxon>Nelumbo</taxon>
    </lineage>
</organism>
<proteinExistence type="inferred from homology"/>
<comment type="subcellular location">
    <subcellularLocation>
        <location evidence="1">Nucleus</location>
    </subcellularLocation>
</comment>
<dbReference type="PANTHER" id="PTHR23240">
    <property type="entry name" value="DNA CROSS-LINK REPAIR PROTEIN PSO2/SNM1-RELATED"/>
    <property type="match status" value="1"/>
</dbReference>
<dbReference type="AlphaFoldDB" id="A0A1U8B319"/>
<feature type="domain" description="DNA repair metallo-beta-lactamase" evidence="7">
    <location>
        <begin position="227"/>
        <end position="335"/>
    </location>
</feature>
<dbReference type="InterPro" id="IPR011084">
    <property type="entry name" value="DRMBL"/>
</dbReference>
<protein>
    <submittedName>
        <fullName evidence="9">Protein artemis</fullName>
    </submittedName>
</protein>
<evidence type="ECO:0000256" key="4">
    <source>
        <dbReference type="ARBA" id="ARBA00023204"/>
    </source>
</evidence>
<dbReference type="SUPFAM" id="SSF56281">
    <property type="entry name" value="Metallo-hydrolase/oxidoreductase"/>
    <property type="match status" value="1"/>
</dbReference>
<evidence type="ECO:0000256" key="2">
    <source>
        <dbReference type="ARBA" id="ARBA00010304"/>
    </source>
</evidence>
<keyword evidence="3" id="KW-0227">DNA damage</keyword>
<name>A0A1U8B319_NELNU</name>
<dbReference type="GO" id="GO:0035312">
    <property type="term" value="F:5'-3' DNA exonuclease activity"/>
    <property type="evidence" value="ECO:0000318"/>
    <property type="project" value="GO_Central"/>
</dbReference>
<dbReference type="GO" id="GO:0005634">
    <property type="term" value="C:nucleus"/>
    <property type="evidence" value="ECO:0000318"/>
    <property type="project" value="GO_Central"/>
</dbReference>
<dbReference type="OrthoDB" id="262529at2759"/>
<evidence type="ECO:0000313" key="8">
    <source>
        <dbReference type="Proteomes" id="UP000189703"/>
    </source>
</evidence>
<evidence type="ECO:0000256" key="3">
    <source>
        <dbReference type="ARBA" id="ARBA00022763"/>
    </source>
</evidence>
<dbReference type="STRING" id="4432.A0A1U8B319"/>
<dbReference type="FunCoup" id="A0A1U8B319">
    <property type="interactions" value="7"/>
</dbReference>
<keyword evidence="8" id="KW-1185">Reference proteome</keyword>
<gene>
    <name evidence="9" type="primary">LOC104606745</name>
</gene>
<dbReference type="FunFam" id="3.40.50.12650:FF:000005">
    <property type="entry name" value="DNA repair metallo-beta-lactamase family protein"/>
    <property type="match status" value="1"/>
</dbReference>
<dbReference type="GO" id="GO:0003684">
    <property type="term" value="F:damaged DNA binding"/>
    <property type="evidence" value="ECO:0000318"/>
    <property type="project" value="GO_Central"/>
</dbReference>
<evidence type="ECO:0000259" key="7">
    <source>
        <dbReference type="Pfam" id="PF07522"/>
    </source>
</evidence>
<keyword evidence="5" id="KW-0539">Nucleus</keyword>
<evidence type="ECO:0000256" key="1">
    <source>
        <dbReference type="ARBA" id="ARBA00004123"/>
    </source>
</evidence>
<accession>A0A1U8B319</accession>
<feature type="region of interest" description="Disordered" evidence="6">
    <location>
        <begin position="529"/>
        <end position="551"/>
    </location>
</feature>
<dbReference type="InParanoid" id="A0A1U8B319"/>
<dbReference type="FunFam" id="3.60.15.10:FF:000039">
    <property type="entry name" value="DNA repair metallo-beta-lactamase family protein"/>
    <property type="match status" value="1"/>
</dbReference>
<evidence type="ECO:0000256" key="5">
    <source>
        <dbReference type="ARBA" id="ARBA00023242"/>
    </source>
</evidence>
<dbReference type="OMA" id="SWHTLPR"/>
<dbReference type="Proteomes" id="UP000189703">
    <property type="component" value="Unplaced"/>
</dbReference>
<keyword evidence="4" id="KW-0234">DNA repair</keyword>
<dbReference type="GeneID" id="104606745"/>
<dbReference type="Gene3D" id="3.60.15.10">
    <property type="entry name" value="Ribonuclease Z/Hydroxyacylglutathione hydrolase-like"/>
    <property type="match status" value="1"/>
</dbReference>
<dbReference type="PANTHER" id="PTHR23240:SF31">
    <property type="entry name" value="DNA REPAIR METALLO-BETA-LACTAMASE FAMILY PROTEIN"/>
    <property type="match status" value="1"/>
</dbReference>
<dbReference type="GO" id="GO:0006303">
    <property type="term" value="P:double-strand break repair via nonhomologous end joining"/>
    <property type="evidence" value="ECO:0000318"/>
    <property type="project" value="GO_Central"/>
</dbReference>
<dbReference type="KEGG" id="nnu:104606745"/>
<dbReference type="InterPro" id="IPR036866">
    <property type="entry name" value="RibonucZ/Hydroxyglut_hydro"/>
</dbReference>
<dbReference type="Gene3D" id="3.40.50.12650">
    <property type="match status" value="1"/>
</dbReference>
<evidence type="ECO:0000256" key="6">
    <source>
        <dbReference type="SAM" id="MobiDB-lite"/>
    </source>
</evidence>
<dbReference type="GO" id="GO:0036297">
    <property type="term" value="P:interstrand cross-link repair"/>
    <property type="evidence" value="ECO:0000318"/>
    <property type="project" value="GO_Central"/>
</dbReference>
<dbReference type="RefSeq" id="XP_010270398.1">
    <property type="nucleotide sequence ID" value="XM_010272096.2"/>
</dbReference>
<comment type="similarity">
    <text evidence="2">Belongs to the DNA repair metallo-beta-lactamase (DRMBL) family.</text>
</comment>
<dbReference type="Pfam" id="PF07522">
    <property type="entry name" value="DRMBL"/>
    <property type="match status" value="1"/>
</dbReference>
<evidence type="ECO:0000313" key="9">
    <source>
        <dbReference type="RefSeq" id="XP_010270398.1"/>
    </source>
</evidence>